<dbReference type="Gene3D" id="1.10.10.10">
    <property type="entry name" value="Winged helix-like DNA-binding domain superfamily/Winged helix DNA-binding domain"/>
    <property type="match status" value="1"/>
</dbReference>
<gene>
    <name evidence="4" type="ORF">SteCoe_14500</name>
</gene>
<dbReference type="InterPro" id="IPR036005">
    <property type="entry name" value="Creatinase/aminopeptidase-like"/>
</dbReference>
<evidence type="ECO:0000256" key="1">
    <source>
        <dbReference type="ARBA" id="ARBA00022438"/>
    </source>
</evidence>
<dbReference type="OrthoDB" id="7848262at2759"/>
<protein>
    <submittedName>
        <fullName evidence="4">Uncharacterized protein</fullName>
    </submittedName>
</protein>
<keyword evidence="2" id="KW-0645">Protease</keyword>
<dbReference type="GO" id="GO:0006508">
    <property type="term" value="P:proteolysis"/>
    <property type="evidence" value="ECO:0007669"/>
    <property type="project" value="UniProtKB-KW"/>
</dbReference>
<dbReference type="AlphaFoldDB" id="A0A1R2C5W8"/>
<dbReference type="InterPro" id="IPR036390">
    <property type="entry name" value="WH_DNA-bd_sf"/>
</dbReference>
<dbReference type="InterPro" id="IPR050247">
    <property type="entry name" value="Met_Aminopeptidase_Type2"/>
</dbReference>
<keyword evidence="3" id="KW-0378">Hydrolase</keyword>
<dbReference type="GO" id="GO:0008235">
    <property type="term" value="F:metalloexopeptidase activity"/>
    <property type="evidence" value="ECO:0007669"/>
    <property type="project" value="TreeGrafter"/>
</dbReference>
<evidence type="ECO:0000256" key="3">
    <source>
        <dbReference type="ARBA" id="ARBA00022801"/>
    </source>
</evidence>
<dbReference type="EMBL" id="MPUH01000270">
    <property type="protein sequence ID" value="OMJ84422.1"/>
    <property type="molecule type" value="Genomic_DNA"/>
</dbReference>
<comment type="caution">
    <text evidence="4">The sequence shown here is derived from an EMBL/GenBank/DDBJ whole genome shotgun (WGS) entry which is preliminary data.</text>
</comment>
<organism evidence="4 5">
    <name type="scientific">Stentor coeruleus</name>
    <dbReference type="NCBI Taxonomy" id="5963"/>
    <lineage>
        <taxon>Eukaryota</taxon>
        <taxon>Sar</taxon>
        <taxon>Alveolata</taxon>
        <taxon>Ciliophora</taxon>
        <taxon>Postciliodesmatophora</taxon>
        <taxon>Heterotrichea</taxon>
        <taxon>Heterotrichida</taxon>
        <taxon>Stentoridae</taxon>
        <taxon>Stentor</taxon>
    </lineage>
</organism>
<dbReference type="SUPFAM" id="SSF55920">
    <property type="entry name" value="Creatinase/aminopeptidase"/>
    <property type="match status" value="1"/>
</dbReference>
<reference evidence="4 5" key="1">
    <citation type="submission" date="2016-11" db="EMBL/GenBank/DDBJ databases">
        <title>The macronuclear genome of Stentor coeruleus: a giant cell with tiny introns.</title>
        <authorList>
            <person name="Slabodnick M."/>
            <person name="Ruby J.G."/>
            <person name="Reiff S.B."/>
            <person name="Swart E.C."/>
            <person name="Gosai S."/>
            <person name="Prabakaran S."/>
            <person name="Witkowska E."/>
            <person name="Larue G.E."/>
            <person name="Fisher S."/>
            <person name="Freeman R.M."/>
            <person name="Gunawardena J."/>
            <person name="Chu W."/>
            <person name="Stover N.A."/>
            <person name="Gregory B.D."/>
            <person name="Nowacki M."/>
            <person name="Derisi J."/>
            <person name="Roy S.W."/>
            <person name="Marshall W.F."/>
            <person name="Sood P."/>
        </authorList>
    </citation>
    <scope>NUCLEOTIDE SEQUENCE [LARGE SCALE GENOMIC DNA]</scope>
    <source>
        <strain evidence="4">WM001</strain>
    </source>
</reference>
<evidence type="ECO:0000313" key="4">
    <source>
        <dbReference type="EMBL" id="OMJ84422.1"/>
    </source>
</evidence>
<dbReference type="Proteomes" id="UP000187209">
    <property type="component" value="Unassembled WGS sequence"/>
</dbReference>
<dbReference type="GO" id="GO:0005737">
    <property type="term" value="C:cytoplasm"/>
    <property type="evidence" value="ECO:0007669"/>
    <property type="project" value="TreeGrafter"/>
</dbReference>
<name>A0A1R2C5W8_9CILI</name>
<keyword evidence="5" id="KW-1185">Reference proteome</keyword>
<dbReference type="InterPro" id="IPR036388">
    <property type="entry name" value="WH-like_DNA-bd_sf"/>
</dbReference>
<dbReference type="PANTHER" id="PTHR45777">
    <property type="entry name" value="METHIONINE AMINOPEPTIDASE 2"/>
    <property type="match status" value="1"/>
</dbReference>
<dbReference type="Gene3D" id="3.90.230.10">
    <property type="entry name" value="Creatinase/methionine aminopeptidase superfamily"/>
    <property type="match status" value="1"/>
</dbReference>
<evidence type="ECO:0000256" key="2">
    <source>
        <dbReference type="ARBA" id="ARBA00022670"/>
    </source>
</evidence>
<dbReference type="GO" id="GO:0004177">
    <property type="term" value="F:aminopeptidase activity"/>
    <property type="evidence" value="ECO:0007669"/>
    <property type="project" value="UniProtKB-KW"/>
</dbReference>
<dbReference type="SUPFAM" id="SSF46785">
    <property type="entry name" value="Winged helix' DNA-binding domain"/>
    <property type="match status" value="1"/>
</dbReference>
<evidence type="ECO:0000313" key="5">
    <source>
        <dbReference type="Proteomes" id="UP000187209"/>
    </source>
</evidence>
<dbReference type="PANTHER" id="PTHR45777:SF2">
    <property type="entry name" value="METHIONINE AMINOPEPTIDASE 2"/>
    <property type="match status" value="1"/>
</dbReference>
<sequence>MESFEVELDGKVYKVKSIRNLNGHLIGPYHIHAGKSVPIVKNNDPGRMEEGEVYAIETFGSTGKGVVHDDMECSHHMIDFDMFQKPVPIRDPKARALLKHIEKKYGTLPWSRRQLTRDGENKHLMPLKSLINAGIVVPYPPLCDIRGSFVSQMEHTVLLRPTCKEIISRGDDF</sequence>
<accession>A0A1R2C5W8</accession>
<keyword evidence="1" id="KW-0031">Aminopeptidase</keyword>
<proteinExistence type="predicted"/>